<sequence>MFRKLRDTYMSPVSAKAKSELRTTVAGILLTRFRQLRTKKGEREMWKHSSEELSAMLEVVTGKVEGELEGSSLHRHRKELQKLLNDQSSSLLHKISALEADMDANPKRLKTRDEFVKASIGWSLKVKKSGIENAGDGLYVDGRVGAGSLIGWFPGDTWLPEHLKKQGSMKKFLDDPKHLTLLRHDDTLIDSRSYFSKCHETNPYTLAHFANHPEKGVKPNVIHLPIDFPADVAHEEVVEFLPNRYPVGFGPTWLGTPDRSCCGYGIGLIASRDVEDEEVFMNYKFNPDAEGLPDWFEGVEGEDEGRWKED</sequence>
<dbReference type="Gene3D" id="2.170.270.10">
    <property type="entry name" value="SET domain"/>
    <property type="match status" value="1"/>
</dbReference>
<dbReference type="OrthoDB" id="442460at2759"/>
<organism evidence="1 2">
    <name type="scientific">Triparma laevis f. longispina</name>
    <dbReference type="NCBI Taxonomy" id="1714387"/>
    <lineage>
        <taxon>Eukaryota</taxon>
        <taxon>Sar</taxon>
        <taxon>Stramenopiles</taxon>
        <taxon>Ochrophyta</taxon>
        <taxon>Bolidophyceae</taxon>
        <taxon>Parmales</taxon>
        <taxon>Triparmaceae</taxon>
        <taxon>Triparma</taxon>
    </lineage>
</organism>
<dbReference type="InterPro" id="IPR046341">
    <property type="entry name" value="SET_dom_sf"/>
</dbReference>
<evidence type="ECO:0000313" key="1">
    <source>
        <dbReference type="EMBL" id="GMH70185.1"/>
    </source>
</evidence>
<dbReference type="AlphaFoldDB" id="A0A9W7AHT2"/>
<dbReference type="EMBL" id="BRXW01000616">
    <property type="protein sequence ID" value="GMH70185.1"/>
    <property type="molecule type" value="Genomic_DNA"/>
</dbReference>
<gene>
    <name evidence="1" type="ORF">TrLO_g448</name>
</gene>
<evidence type="ECO:0000313" key="2">
    <source>
        <dbReference type="Proteomes" id="UP001165122"/>
    </source>
</evidence>
<keyword evidence="2" id="KW-1185">Reference proteome</keyword>
<dbReference type="Proteomes" id="UP001165122">
    <property type="component" value="Unassembled WGS sequence"/>
</dbReference>
<comment type="caution">
    <text evidence="1">The sequence shown here is derived from an EMBL/GenBank/DDBJ whole genome shotgun (WGS) entry which is preliminary data.</text>
</comment>
<proteinExistence type="predicted"/>
<accession>A0A9W7AHT2</accession>
<dbReference type="PANTHER" id="PTHR33524:SF1">
    <property type="entry name" value="SET DOMAIN-CONTAINING PROTEIN"/>
    <property type="match status" value="1"/>
</dbReference>
<reference evidence="2" key="1">
    <citation type="journal article" date="2023" name="Commun. Biol.">
        <title>Genome analysis of Parmales, the sister group of diatoms, reveals the evolutionary specialization of diatoms from phago-mixotrophs to photoautotrophs.</title>
        <authorList>
            <person name="Ban H."/>
            <person name="Sato S."/>
            <person name="Yoshikawa S."/>
            <person name="Yamada K."/>
            <person name="Nakamura Y."/>
            <person name="Ichinomiya M."/>
            <person name="Sato N."/>
            <person name="Blanc-Mathieu R."/>
            <person name="Endo H."/>
            <person name="Kuwata A."/>
            <person name="Ogata H."/>
        </authorList>
    </citation>
    <scope>NUCLEOTIDE SEQUENCE [LARGE SCALE GENOMIC DNA]</scope>
    <source>
        <strain evidence="2">NIES 3700</strain>
    </source>
</reference>
<name>A0A9W7AHT2_9STRA</name>
<dbReference type="PANTHER" id="PTHR33524">
    <property type="entry name" value="C5ORF35"/>
    <property type="match status" value="1"/>
</dbReference>
<dbReference type="InterPro" id="IPR040415">
    <property type="entry name" value="SETD9"/>
</dbReference>
<protein>
    <submittedName>
        <fullName evidence="1">Uncharacterized protein</fullName>
    </submittedName>
</protein>